<dbReference type="RefSeq" id="WP_189129247.1">
    <property type="nucleotide sequence ID" value="NZ_BMNH01000057.1"/>
</dbReference>
<dbReference type="InterPro" id="IPR007325">
    <property type="entry name" value="KFase/CYL"/>
</dbReference>
<keyword evidence="2" id="KW-1185">Reference proteome</keyword>
<accession>A0A917ZKT8</accession>
<evidence type="ECO:0000313" key="1">
    <source>
        <dbReference type="EMBL" id="GGO83672.1"/>
    </source>
</evidence>
<name>A0A917ZKT8_9ACTN</name>
<dbReference type="GO" id="GO:0019441">
    <property type="term" value="P:L-tryptophan catabolic process to kynurenine"/>
    <property type="evidence" value="ECO:0007669"/>
    <property type="project" value="InterPro"/>
</dbReference>
<protein>
    <submittedName>
        <fullName evidence="1">Cyclase</fullName>
    </submittedName>
</protein>
<proteinExistence type="predicted"/>
<reference evidence="1" key="2">
    <citation type="submission" date="2020-09" db="EMBL/GenBank/DDBJ databases">
        <authorList>
            <person name="Sun Q."/>
            <person name="Zhou Y."/>
        </authorList>
    </citation>
    <scope>NUCLEOTIDE SEQUENCE</scope>
    <source>
        <strain evidence="1">CGMCC 4.7368</strain>
    </source>
</reference>
<comment type="caution">
    <text evidence="1">The sequence shown here is derived from an EMBL/GenBank/DDBJ whole genome shotgun (WGS) entry which is preliminary data.</text>
</comment>
<dbReference type="EMBL" id="BMNH01000057">
    <property type="protein sequence ID" value="GGO83672.1"/>
    <property type="molecule type" value="Genomic_DNA"/>
</dbReference>
<dbReference type="PANTHER" id="PTHR34861:SF10">
    <property type="entry name" value="CYCLASE"/>
    <property type="match status" value="1"/>
</dbReference>
<dbReference type="PANTHER" id="PTHR34861">
    <property type="match status" value="1"/>
</dbReference>
<dbReference type="Proteomes" id="UP000646523">
    <property type="component" value="Unassembled WGS sequence"/>
</dbReference>
<dbReference type="InterPro" id="IPR037175">
    <property type="entry name" value="KFase_sf"/>
</dbReference>
<dbReference type="Pfam" id="PF04199">
    <property type="entry name" value="Cyclase"/>
    <property type="match status" value="1"/>
</dbReference>
<dbReference type="GO" id="GO:0004061">
    <property type="term" value="F:arylformamidase activity"/>
    <property type="evidence" value="ECO:0007669"/>
    <property type="project" value="InterPro"/>
</dbReference>
<evidence type="ECO:0000313" key="2">
    <source>
        <dbReference type="Proteomes" id="UP000646523"/>
    </source>
</evidence>
<organism evidence="1 2">
    <name type="scientific">Nonomuraea cavernae</name>
    <dbReference type="NCBI Taxonomy" id="2045107"/>
    <lineage>
        <taxon>Bacteria</taxon>
        <taxon>Bacillati</taxon>
        <taxon>Actinomycetota</taxon>
        <taxon>Actinomycetes</taxon>
        <taxon>Streptosporangiales</taxon>
        <taxon>Streptosporangiaceae</taxon>
        <taxon>Nonomuraea</taxon>
    </lineage>
</organism>
<dbReference type="AlphaFoldDB" id="A0A917ZKT8"/>
<dbReference type="Gene3D" id="3.50.30.50">
    <property type="entry name" value="Putative cyclase"/>
    <property type="match status" value="1"/>
</dbReference>
<sequence length="320" mass="34870">MWPDLDDRGHLVGYVNDRQPNNWGRWGPDDELGTVNFITPAMVTEAAGSVRDGRAVSCAIPIQEVMPVNPARPAVVHTFMYTGVDFAGPDAHKEFNGFQGSDDHISMPLQSSTHWDGLAHVAHDDAMYNGFWAGNVAAYSGARRCGTHLLKDRLAGRGVLLDIARHLGVDHLAPGHAITVDELDACAAAQDVEIGTGDILLLRTGEMPFFYGLPDKAEFWLAGSPGLAMETVDWIHHREIAALAVDNIAIEVVPARPYEGGYPMHARLIRDLGLTIGELWWLEELTEACEAANRWEFFLVAAPLHVTNAAGAPINPIAFL</sequence>
<gene>
    <name evidence="1" type="ORF">GCM10012289_77630</name>
</gene>
<reference evidence="1" key="1">
    <citation type="journal article" date="2014" name="Int. J. Syst. Evol. Microbiol.">
        <title>Complete genome sequence of Corynebacterium casei LMG S-19264T (=DSM 44701T), isolated from a smear-ripened cheese.</title>
        <authorList>
            <consortium name="US DOE Joint Genome Institute (JGI-PGF)"/>
            <person name="Walter F."/>
            <person name="Albersmeier A."/>
            <person name="Kalinowski J."/>
            <person name="Ruckert C."/>
        </authorList>
    </citation>
    <scope>NUCLEOTIDE SEQUENCE</scope>
    <source>
        <strain evidence="1">CGMCC 4.7368</strain>
    </source>
</reference>
<dbReference type="SUPFAM" id="SSF102198">
    <property type="entry name" value="Putative cyclase"/>
    <property type="match status" value="1"/>
</dbReference>